<keyword evidence="4" id="KW-0648">Protein biosynthesis</keyword>
<organism evidence="7 8">
    <name type="scientific">Carnegiea gigantea</name>
    <dbReference type="NCBI Taxonomy" id="171969"/>
    <lineage>
        <taxon>Eukaryota</taxon>
        <taxon>Viridiplantae</taxon>
        <taxon>Streptophyta</taxon>
        <taxon>Embryophyta</taxon>
        <taxon>Tracheophyta</taxon>
        <taxon>Spermatophyta</taxon>
        <taxon>Magnoliopsida</taxon>
        <taxon>eudicotyledons</taxon>
        <taxon>Gunneridae</taxon>
        <taxon>Pentapetalae</taxon>
        <taxon>Caryophyllales</taxon>
        <taxon>Cactineae</taxon>
        <taxon>Cactaceae</taxon>
        <taxon>Cactoideae</taxon>
        <taxon>Echinocereeae</taxon>
        <taxon>Carnegiea</taxon>
    </lineage>
</organism>
<evidence type="ECO:0000256" key="2">
    <source>
        <dbReference type="ARBA" id="ARBA00022741"/>
    </source>
</evidence>
<evidence type="ECO:0000256" key="3">
    <source>
        <dbReference type="ARBA" id="ARBA00022840"/>
    </source>
</evidence>
<keyword evidence="2" id="KW-0547">Nucleotide-binding</keyword>
<evidence type="ECO:0000256" key="5">
    <source>
        <dbReference type="ARBA" id="ARBA00023146"/>
    </source>
</evidence>
<reference evidence="7" key="1">
    <citation type="submission" date="2022-04" db="EMBL/GenBank/DDBJ databases">
        <title>Carnegiea gigantea Genome sequencing and assembly v2.</title>
        <authorList>
            <person name="Copetti D."/>
            <person name="Sanderson M.J."/>
            <person name="Burquez A."/>
            <person name="Wojciechowski M.F."/>
        </authorList>
    </citation>
    <scope>NUCLEOTIDE SEQUENCE</scope>
    <source>
        <strain evidence="7">SGP5-SGP5p</strain>
        <tissue evidence="7">Aerial part</tissue>
    </source>
</reference>
<keyword evidence="1" id="KW-0436">Ligase</keyword>
<dbReference type="OrthoDB" id="5844513at2759"/>
<dbReference type="InterPro" id="IPR023458">
    <property type="entry name" value="Met-tRNA_ligase_1"/>
</dbReference>
<name>A0A9Q1Q8L5_9CARY</name>
<protein>
    <recommendedName>
        <fullName evidence="6">Methionyl/Leucyl tRNA synthetase domain-containing protein</fullName>
    </recommendedName>
</protein>
<dbReference type="PANTHER" id="PTHR45765">
    <property type="entry name" value="METHIONINE--TRNA LIGASE"/>
    <property type="match status" value="1"/>
</dbReference>
<dbReference type="Gene3D" id="1.10.730.10">
    <property type="entry name" value="Isoleucyl-tRNA Synthetase, Domain 1"/>
    <property type="match status" value="1"/>
</dbReference>
<gene>
    <name evidence="7" type="ORF">Cgig2_024381</name>
</gene>
<dbReference type="GO" id="GO:0005829">
    <property type="term" value="C:cytosol"/>
    <property type="evidence" value="ECO:0007669"/>
    <property type="project" value="TreeGrafter"/>
</dbReference>
<feature type="domain" description="Methionyl/Leucyl tRNA synthetase" evidence="6">
    <location>
        <begin position="23"/>
        <end position="60"/>
    </location>
</feature>
<keyword evidence="8" id="KW-1185">Reference proteome</keyword>
<sequence length="169" mass="19480">MNYSCNKSTKAQKDMYRFKASTPGKFSRSKGVGVFWNDAKDTKIPIEVWRYYLLTNRPEVKLKQGLKIAMTISSEGNVYLQESQLWKLYKEDPLACAIVMRTSAGLVLKQLNMPQIQPSIFDENGDIEKLKKLWEILLGAHKVEKPEPLFKELLCVKRKTLVIAQKIEI</sequence>
<dbReference type="Proteomes" id="UP001153076">
    <property type="component" value="Unassembled WGS sequence"/>
</dbReference>
<dbReference type="AlphaFoldDB" id="A0A9Q1Q8L5"/>
<accession>A0A9Q1Q8L5</accession>
<keyword evidence="5" id="KW-0030">Aminoacyl-tRNA synthetase</keyword>
<evidence type="ECO:0000313" key="8">
    <source>
        <dbReference type="Proteomes" id="UP001153076"/>
    </source>
</evidence>
<dbReference type="SUPFAM" id="SSF47323">
    <property type="entry name" value="Anticodon-binding domain of a subclass of class I aminoacyl-tRNA synthetases"/>
    <property type="match status" value="1"/>
</dbReference>
<evidence type="ECO:0000313" key="7">
    <source>
        <dbReference type="EMBL" id="KAJ8432226.1"/>
    </source>
</evidence>
<dbReference type="GO" id="GO:0006431">
    <property type="term" value="P:methionyl-tRNA aminoacylation"/>
    <property type="evidence" value="ECO:0007669"/>
    <property type="project" value="TreeGrafter"/>
</dbReference>
<comment type="caution">
    <text evidence="7">The sequence shown here is derived from an EMBL/GenBank/DDBJ whole genome shotgun (WGS) entry which is preliminary data.</text>
</comment>
<keyword evidence="3" id="KW-0067">ATP-binding</keyword>
<dbReference type="GO" id="GO:0004825">
    <property type="term" value="F:methionine-tRNA ligase activity"/>
    <property type="evidence" value="ECO:0007669"/>
    <property type="project" value="InterPro"/>
</dbReference>
<dbReference type="InterPro" id="IPR009080">
    <property type="entry name" value="tRNAsynth_Ia_anticodon-bd"/>
</dbReference>
<dbReference type="PANTHER" id="PTHR45765:SF1">
    <property type="entry name" value="METHIONINE--TRNA LIGASE, CYTOPLASMIC"/>
    <property type="match status" value="1"/>
</dbReference>
<evidence type="ECO:0000259" key="6">
    <source>
        <dbReference type="Pfam" id="PF09334"/>
    </source>
</evidence>
<evidence type="ECO:0000256" key="1">
    <source>
        <dbReference type="ARBA" id="ARBA00022598"/>
    </source>
</evidence>
<dbReference type="EMBL" id="JAKOGI010000623">
    <property type="protein sequence ID" value="KAJ8432226.1"/>
    <property type="molecule type" value="Genomic_DNA"/>
</dbReference>
<dbReference type="GO" id="GO:0005524">
    <property type="term" value="F:ATP binding"/>
    <property type="evidence" value="ECO:0007669"/>
    <property type="project" value="UniProtKB-KW"/>
</dbReference>
<proteinExistence type="predicted"/>
<dbReference type="GO" id="GO:0017101">
    <property type="term" value="C:aminoacyl-tRNA synthetase multienzyme complex"/>
    <property type="evidence" value="ECO:0007669"/>
    <property type="project" value="TreeGrafter"/>
</dbReference>
<dbReference type="Pfam" id="PF09334">
    <property type="entry name" value="tRNA-synt_1g"/>
    <property type="match status" value="1"/>
</dbReference>
<dbReference type="InterPro" id="IPR015413">
    <property type="entry name" value="Methionyl/Leucyl_tRNA_Synth"/>
</dbReference>
<evidence type="ECO:0000256" key="4">
    <source>
        <dbReference type="ARBA" id="ARBA00022917"/>
    </source>
</evidence>